<reference evidence="2" key="1">
    <citation type="submission" date="2020-09" db="EMBL/GenBank/DDBJ databases">
        <authorList>
            <person name="Palma L."/>
            <person name="Caballero P."/>
            <person name="Berry C."/>
            <person name="Del Valle E."/>
        </authorList>
    </citation>
    <scope>NUCLEOTIDE SEQUENCE</scope>
    <source>
        <strain evidence="2">M</strain>
    </source>
</reference>
<protein>
    <submittedName>
        <fullName evidence="2">Isocitrate lyase/phosphoenolpyruvate mutase family protein</fullName>
    </submittedName>
</protein>
<dbReference type="GO" id="GO:0016829">
    <property type="term" value="F:lyase activity"/>
    <property type="evidence" value="ECO:0007669"/>
    <property type="project" value="UniProtKB-KW"/>
</dbReference>
<evidence type="ECO:0000256" key="1">
    <source>
        <dbReference type="ARBA" id="ARBA00022723"/>
    </source>
</evidence>
<keyword evidence="2" id="KW-0456">Lyase</keyword>
<dbReference type="InterPro" id="IPR015813">
    <property type="entry name" value="Pyrv/PenolPyrv_kinase-like_dom"/>
</dbReference>
<evidence type="ECO:0000313" key="2">
    <source>
        <dbReference type="EMBL" id="MBD2801948.1"/>
    </source>
</evidence>
<dbReference type="EMBL" id="JACXBF010000428">
    <property type="protein sequence ID" value="MBD2801948.1"/>
    <property type="molecule type" value="Genomic_DNA"/>
</dbReference>
<dbReference type="GO" id="GO:0046872">
    <property type="term" value="F:metal ion binding"/>
    <property type="evidence" value="ECO:0007669"/>
    <property type="project" value="UniProtKB-KW"/>
</dbReference>
<gene>
    <name evidence="2" type="ORF">ID854_16295</name>
</gene>
<name>A0AAW3Z0B8_9GAMM</name>
<dbReference type="Pfam" id="PF13714">
    <property type="entry name" value="PEP_mutase"/>
    <property type="match status" value="1"/>
</dbReference>
<dbReference type="SUPFAM" id="SSF51621">
    <property type="entry name" value="Phosphoenolpyruvate/pyruvate domain"/>
    <property type="match status" value="1"/>
</dbReference>
<dbReference type="RefSeq" id="WP_408675707.1">
    <property type="nucleotide sequence ID" value="NZ_JACXBF010000428.1"/>
</dbReference>
<dbReference type="Proteomes" id="UP001193920">
    <property type="component" value="Unassembled WGS sequence"/>
</dbReference>
<reference evidence="2" key="2">
    <citation type="journal article" date="2024" name="Toxins">
        <title>Genome Sequence Analysis of Native Xenorhabdus Strains Isolated from Entomopathogenic Nematodes in Argentina.</title>
        <authorList>
            <person name="Palma L."/>
            <person name="Frizzo L."/>
            <person name="Kaiser S."/>
            <person name="Berry C."/>
            <person name="Caballero P."/>
            <person name="Bode H.B."/>
            <person name="Del Valle E.E."/>
        </authorList>
    </citation>
    <scope>NUCLEOTIDE SEQUENCE</scope>
    <source>
        <strain evidence="2">M</strain>
    </source>
</reference>
<proteinExistence type="predicted"/>
<dbReference type="Gene3D" id="3.20.20.60">
    <property type="entry name" value="Phosphoenolpyruvate-binding domains"/>
    <property type="match status" value="1"/>
</dbReference>
<accession>A0AAW3Z0B8</accession>
<keyword evidence="1" id="KW-0479">Metal-binding</keyword>
<sequence>MLIFYLSTGADCIFIPGLADLNVCKVISSQINGSLNIMVLSNTSNAEAFFAAGVNRISGSAFFLLSKPMGLPHLG</sequence>
<organism evidence="2">
    <name type="scientific">Xenorhabdus szentirmaii</name>
    <dbReference type="NCBI Taxonomy" id="290112"/>
    <lineage>
        <taxon>Bacteria</taxon>
        <taxon>Pseudomonadati</taxon>
        <taxon>Pseudomonadota</taxon>
        <taxon>Gammaproteobacteria</taxon>
        <taxon>Enterobacterales</taxon>
        <taxon>Morganellaceae</taxon>
        <taxon>Xenorhabdus</taxon>
    </lineage>
</organism>
<dbReference type="AlphaFoldDB" id="A0AAW3Z0B8"/>
<dbReference type="InterPro" id="IPR040442">
    <property type="entry name" value="Pyrv_kinase-like_dom_sf"/>
</dbReference>
<comment type="caution">
    <text evidence="2">The sequence shown here is derived from an EMBL/GenBank/DDBJ whole genome shotgun (WGS) entry which is preliminary data.</text>
</comment>